<dbReference type="Proteomes" id="UP001652621">
    <property type="component" value="Unplaced"/>
</dbReference>
<keyword evidence="1" id="KW-0732">Signal</keyword>
<evidence type="ECO:0000313" key="2">
    <source>
        <dbReference type="Proteomes" id="UP001652621"/>
    </source>
</evidence>
<protein>
    <submittedName>
        <fullName evidence="3">Uncharacterized protein LOC109612856 isoform X2</fullName>
    </submittedName>
</protein>
<dbReference type="SMART" id="SM00697">
    <property type="entry name" value="DM8"/>
    <property type="match status" value="1"/>
</dbReference>
<organism evidence="2 3">
    <name type="scientific">Musca domestica</name>
    <name type="common">House fly</name>
    <dbReference type="NCBI Taxonomy" id="7370"/>
    <lineage>
        <taxon>Eukaryota</taxon>
        <taxon>Metazoa</taxon>
        <taxon>Ecdysozoa</taxon>
        <taxon>Arthropoda</taxon>
        <taxon>Hexapoda</taxon>
        <taxon>Insecta</taxon>
        <taxon>Pterygota</taxon>
        <taxon>Neoptera</taxon>
        <taxon>Endopterygota</taxon>
        <taxon>Diptera</taxon>
        <taxon>Brachycera</taxon>
        <taxon>Muscomorpha</taxon>
        <taxon>Muscoidea</taxon>
        <taxon>Muscidae</taxon>
        <taxon>Musca</taxon>
    </lineage>
</organism>
<dbReference type="InterPro" id="IPR010512">
    <property type="entry name" value="DUF1091"/>
</dbReference>
<dbReference type="VEuPathDB" id="VectorBase:MDOMA2_020311"/>
<name>A0A9J7DFQ7_MUSDO</name>
<dbReference type="OrthoDB" id="7789165at2759"/>
<accession>A0A9J7DFQ7</accession>
<dbReference type="GeneID" id="109612856"/>
<feature type="chain" id="PRO_5046685587" evidence="1">
    <location>
        <begin position="17"/>
        <end position="151"/>
    </location>
</feature>
<reference evidence="3" key="1">
    <citation type="submission" date="2025-08" db="UniProtKB">
        <authorList>
            <consortium name="RefSeq"/>
        </authorList>
    </citation>
    <scope>IDENTIFICATION</scope>
    <source>
        <strain evidence="3">Aabys</strain>
        <tissue evidence="3">Whole body</tissue>
    </source>
</reference>
<sequence>MKSLWILVLLAVYVKIYDTSVRFTNIKCAAFHPDFATFQQCQLKVNLALFKKFSGYKPFLYNITVDLCKYLKNPRKHPFLDLFHRVIVNDSNINHTCPYNHDIIVKNVLLNENNFKYLPLPRGEYRFDLKVAAYNDWKADVKAFIDISNDL</sequence>
<dbReference type="PANTHER" id="PTHR20898">
    <property type="entry name" value="DAEDALUS ON 3-RELATED-RELATED"/>
    <property type="match status" value="1"/>
</dbReference>
<evidence type="ECO:0000256" key="1">
    <source>
        <dbReference type="SAM" id="SignalP"/>
    </source>
</evidence>
<proteinExistence type="predicted"/>
<gene>
    <name evidence="3" type="primary">LOC109612856</name>
</gene>
<keyword evidence="2" id="KW-1185">Reference proteome</keyword>
<dbReference type="AlphaFoldDB" id="A0A9J7DFQ7"/>
<dbReference type="Pfam" id="PF06477">
    <property type="entry name" value="DUF1091"/>
    <property type="match status" value="1"/>
</dbReference>
<dbReference type="RefSeq" id="XP_019892853.2">
    <property type="nucleotide sequence ID" value="XM_020037294.2"/>
</dbReference>
<dbReference type="PANTHER" id="PTHR20898:SF0">
    <property type="entry name" value="DAEDALUS ON 3-RELATED"/>
    <property type="match status" value="1"/>
</dbReference>
<evidence type="ECO:0000313" key="3">
    <source>
        <dbReference type="RefSeq" id="XP_019892853.2"/>
    </source>
</evidence>
<feature type="signal peptide" evidence="1">
    <location>
        <begin position="1"/>
        <end position="16"/>
    </location>
</feature>